<dbReference type="PRINTS" id="PR00465">
    <property type="entry name" value="EP450IV"/>
</dbReference>
<dbReference type="Proteomes" id="UP000559256">
    <property type="component" value="Unassembled WGS sequence"/>
</dbReference>
<dbReference type="GO" id="GO:0016705">
    <property type="term" value="F:oxidoreductase activity, acting on paired donors, with incorporation or reduction of molecular oxygen"/>
    <property type="evidence" value="ECO:0007669"/>
    <property type="project" value="InterPro"/>
</dbReference>
<evidence type="ECO:0000256" key="4">
    <source>
        <dbReference type="ARBA" id="ARBA00022723"/>
    </source>
</evidence>
<name>A0A8H5CQV8_9AGAR</name>
<evidence type="ECO:0008006" key="9">
    <source>
        <dbReference type="Google" id="ProtNLM"/>
    </source>
</evidence>
<evidence type="ECO:0000313" key="8">
    <source>
        <dbReference type="Proteomes" id="UP000559256"/>
    </source>
</evidence>
<dbReference type="InterPro" id="IPR001128">
    <property type="entry name" value="Cyt_P450"/>
</dbReference>
<dbReference type="GO" id="GO:0020037">
    <property type="term" value="F:heme binding"/>
    <property type="evidence" value="ECO:0007669"/>
    <property type="project" value="InterPro"/>
</dbReference>
<evidence type="ECO:0000256" key="3">
    <source>
        <dbReference type="ARBA" id="ARBA00022617"/>
    </source>
</evidence>
<dbReference type="EMBL" id="JAACJM010000107">
    <property type="protein sequence ID" value="KAF5345948.1"/>
    <property type="molecule type" value="Genomic_DNA"/>
</dbReference>
<dbReference type="InterPro" id="IPR036396">
    <property type="entry name" value="Cyt_P450_sf"/>
</dbReference>
<feature type="binding site" description="axial binding residue" evidence="6">
    <location>
        <position position="466"/>
    </location>
    <ligand>
        <name>heme</name>
        <dbReference type="ChEBI" id="CHEBI:30413"/>
    </ligand>
    <ligandPart>
        <name>Fe</name>
        <dbReference type="ChEBI" id="CHEBI:18248"/>
    </ligandPart>
</feature>
<dbReference type="PANTHER" id="PTHR24304:SF2">
    <property type="entry name" value="24-HYDROXYCHOLESTEROL 7-ALPHA-HYDROXYLASE"/>
    <property type="match status" value="1"/>
</dbReference>
<evidence type="ECO:0000256" key="2">
    <source>
        <dbReference type="ARBA" id="ARBA00010617"/>
    </source>
</evidence>
<evidence type="ECO:0000256" key="6">
    <source>
        <dbReference type="PIRSR" id="PIRSR602403-1"/>
    </source>
</evidence>
<dbReference type="GO" id="GO:0005506">
    <property type="term" value="F:iron ion binding"/>
    <property type="evidence" value="ECO:0007669"/>
    <property type="project" value="InterPro"/>
</dbReference>
<dbReference type="InterPro" id="IPR002403">
    <property type="entry name" value="Cyt_P450_E_grp-IV"/>
</dbReference>
<dbReference type="AlphaFoldDB" id="A0A8H5CQV8"/>
<evidence type="ECO:0000256" key="1">
    <source>
        <dbReference type="ARBA" id="ARBA00001971"/>
    </source>
</evidence>
<keyword evidence="4 6" id="KW-0479">Metal-binding</keyword>
<dbReference type="OrthoDB" id="3366823at2759"/>
<keyword evidence="5 6" id="KW-0408">Iron</keyword>
<dbReference type="Pfam" id="PF00067">
    <property type="entry name" value="p450"/>
    <property type="match status" value="1"/>
</dbReference>
<gene>
    <name evidence="7" type="ORF">D9758_011454</name>
</gene>
<keyword evidence="8" id="KW-1185">Reference proteome</keyword>
<evidence type="ECO:0000256" key="5">
    <source>
        <dbReference type="ARBA" id="ARBA00023004"/>
    </source>
</evidence>
<evidence type="ECO:0000313" key="7">
    <source>
        <dbReference type="EMBL" id="KAF5345948.1"/>
    </source>
</evidence>
<organism evidence="7 8">
    <name type="scientific">Tetrapyrgos nigripes</name>
    <dbReference type="NCBI Taxonomy" id="182062"/>
    <lineage>
        <taxon>Eukaryota</taxon>
        <taxon>Fungi</taxon>
        <taxon>Dikarya</taxon>
        <taxon>Basidiomycota</taxon>
        <taxon>Agaricomycotina</taxon>
        <taxon>Agaricomycetes</taxon>
        <taxon>Agaricomycetidae</taxon>
        <taxon>Agaricales</taxon>
        <taxon>Marasmiineae</taxon>
        <taxon>Marasmiaceae</taxon>
        <taxon>Tetrapyrgos</taxon>
    </lineage>
</organism>
<dbReference type="InterPro" id="IPR050529">
    <property type="entry name" value="CYP450_sterol_14alpha_dmase"/>
</dbReference>
<dbReference type="SUPFAM" id="SSF48264">
    <property type="entry name" value="Cytochrome P450"/>
    <property type="match status" value="1"/>
</dbReference>
<comment type="caution">
    <text evidence="7">The sequence shown here is derived from an EMBL/GenBank/DDBJ whole genome shotgun (WGS) entry which is preliminary data.</text>
</comment>
<comment type="cofactor">
    <cofactor evidence="1 6">
        <name>heme</name>
        <dbReference type="ChEBI" id="CHEBI:30413"/>
    </cofactor>
</comment>
<proteinExistence type="inferred from homology"/>
<accession>A0A8H5CQV8</accession>
<reference evidence="7 8" key="1">
    <citation type="journal article" date="2020" name="ISME J.">
        <title>Uncovering the hidden diversity of litter-decomposition mechanisms in mushroom-forming fungi.</title>
        <authorList>
            <person name="Floudas D."/>
            <person name="Bentzer J."/>
            <person name="Ahren D."/>
            <person name="Johansson T."/>
            <person name="Persson P."/>
            <person name="Tunlid A."/>
        </authorList>
    </citation>
    <scope>NUCLEOTIDE SEQUENCE [LARGE SCALE GENOMIC DNA]</scope>
    <source>
        <strain evidence="7 8">CBS 291.85</strain>
    </source>
</reference>
<dbReference type="PANTHER" id="PTHR24304">
    <property type="entry name" value="CYTOCHROME P450 FAMILY 7"/>
    <property type="match status" value="1"/>
</dbReference>
<comment type="similarity">
    <text evidence="2">Belongs to the cytochrome P450 family.</text>
</comment>
<protein>
    <recommendedName>
        <fullName evidence="9">Cytochrome P450</fullName>
    </recommendedName>
</protein>
<sequence length="549" mass="60964">MELQDLQPMLPHLAAVSLVLWGITWRLWSSNSRTAPVYGLRYLPRFIRGFMAMVKLGVDEDGFLLDCLRTYGPIVYVPWPMAQYFVLTSPTINRLYATPQKTLSFPPIRMAMQASVFGTSHGVAHAPWMPTDAFPVHAKGLTNLRLDEPIQRFIHAARARVDALRQQVLDSSNGEVTIKLAEWIGDVMFDAALSGIFGPELVRRSESFLPSHRYSLKQGHYVFDESFPLLAAEMVPSFLHRLIPPIREGLAGREAAAQTLAQWSEDGMPGLEEGLIRDVAKVYAECGASSRDIGTLLVSDLWALQANAPQLAAALFTRVLQSPHIIQQLRKEIDDSGILNTEDGLTLKSVNEHLELGSSCVQETLRLDTSSFSIRLAQTDTMFDISNRDESLSGDSSSAVFIPKGARVIAATRAAHLSDSLWGPDPEEWDGERFLLKDVLNEEDRVRLKAKMLKEVRGFGGGVSMCEGRHFATAELKVILTLVLSTFDMQVITPTDEQEKLDKYRPIKLKGVKYGTSFAPKTQDSRPGLGALKFAPGCDVAIRVRLRET</sequence>
<dbReference type="Gene3D" id="1.10.630.10">
    <property type="entry name" value="Cytochrome P450"/>
    <property type="match status" value="1"/>
</dbReference>
<dbReference type="GO" id="GO:0008395">
    <property type="term" value="F:steroid hydroxylase activity"/>
    <property type="evidence" value="ECO:0007669"/>
    <property type="project" value="TreeGrafter"/>
</dbReference>
<keyword evidence="3 6" id="KW-0349">Heme</keyword>